<dbReference type="InterPro" id="IPR025770">
    <property type="entry name" value="PPMT_MeTrfase"/>
</dbReference>
<dbReference type="PROSITE" id="PS51564">
    <property type="entry name" value="SAM_ICMT"/>
    <property type="match status" value="1"/>
</dbReference>
<dbReference type="AlphaFoldDB" id="B4PHB2"/>
<dbReference type="EC" id="2.1.1.100" evidence="4 13"/>
<dbReference type="Pfam" id="PF04140">
    <property type="entry name" value="ICMT"/>
    <property type="match status" value="1"/>
</dbReference>
<evidence type="ECO:0000256" key="10">
    <source>
        <dbReference type="ARBA" id="ARBA00023136"/>
    </source>
</evidence>
<keyword evidence="7 13" id="KW-0949">S-adenosyl-L-methionine</keyword>
<name>B4PHB2_DROYA</name>
<dbReference type="HOGENOM" id="CLU_065200_0_1_1"/>
<keyword evidence="13" id="KW-0256">Endoplasmic reticulum</keyword>
<evidence type="ECO:0000313" key="14">
    <source>
        <dbReference type="EMBL" id="EDW94373.2"/>
    </source>
</evidence>
<evidence type="ECO:0000256" key="2">
    <source>
        <dbReference type="ARBA" id="ARBA00004141"/>
    </source>
</evidence>
<protein>
    <recommendedName>
        <fullName evidence="12 13">Protein-S-isoprenylcysteine O-methyltransferase</fullName>
        <ecNumber evidence="4 13">2.1.1.100</ecNumber>
    </recommendedName>
</protein>
<evidence type="ECO:0000256" key="4">
    <source>
        <dbReference type="ARBA" id="ARBA00012151"/>
    </source>
</evidence>
<keyword evidence="6 14" id="KW-0808">Transferase</keyword>
<keyword evidence="9 13" id="KW-1133">Transmembrane helix</keyword>
<dbReference type="Gene3D" id="1.20.120.1630">
    <property type="match status" value="1"/>
</dbReference>
<evidence type="ECO:0000256" key="8">
    <source>
        <dbReference type="ARBA" id="ARBA00022692"/>
    </source>
</evidence>
<comment type="function">
    <text evidence="11">Catalyzes the post-translational methylation of isoprenylated C-terminal cysteine residues.</text>
</comment>
<feature type="transmembrane region" description="Helical" evidence="13">
    <location>
        <begin position="152"/>
        <end position="175"/>
    </location>
</feature>
<proteinExistence type="inferred from homology"/>
<evidence type="ECO:0000256" key="5">
    <source>
        <dbReference type="ARBA" id="ARBA00022603"/>
    </source>
</evidence>
<comment type="similarity">
    <text evidence="3 13">Belongs to the class VI-like SAM-binding methyltransferase superfamily. Isoprenylcysteine carboxyl methyltransferase family.</text>
</comment>
<reference evidence="14 15" key="2">
    <citation type="journal article" date="2007" name="PLoS Biol.">
        <title>Principles of genome evolution in the Drosophila melanogaster species group.</title>
        <authorList>
            <person name="Ranz J.M."/>
            <person name="Maurin D."/>
            <person name="Chan Y.S."/>
            <person name="von Grotthuss M."/>
            <person name="Hillier L.W."/>
            <person name="Roote J."/>
            <person name="Ashburner M."/>
            <person name="Bergman C.M."/>
        </authorList>
    </citation>
    <scope>NUCLEOTIDE SEQUENCE [LARGE SCALE GENOMIC DNA]</scope>
    <source>
        <strain evidence="15">Tai18E2 / Tucson 14021-0261.01</strain>
    </source>
</reference>
<dbReference type="GO" id="GO:0005789">
    <property type="term" value="C:endoplasmic reticulum membrane"/>
    <property type="evidence" value="ECO:0007669"/>
    <property type="project" value="UniProtKB-SubCell"/>
</dbReference>
<evidence type="ECO:0000256" key="1">
    <source>
        <dbReference type="ARBA" id="ARBA00001450"/>
    </source>
</evidence>
<dbReference type="GO" id="GO:0004671">
    <property type="term" value="F:protein C-terminal S-isoprenylcysteine carboxyl O-methyltransferase activity"/>
    <property type="evidence" value="ECO:0007669"/>
    <property type="project" value="UniProtKB-EC"/>
</dbReference>
<comment type="catalytic activity">
    <reaction evidence="1 13">
        <text>[protein]-C-terminal S-[(2E,6E)-farnesyl]-L-cysteine + S-adenosyl-L-methionine = [protein]-C-terminal S-[(2E,6E)-farnesyl]-L-cysteine methyl ester + S-adenosyl-L-homocysteine</text>
        <dbReference type="Rhea" id="RHEA:21672"/>
        <dbReference type="Rhea" id="RHEA-COMP:12125"/>
        <dbReference type="Rhea" id="RHEA-COMP:12126"/>
        <dbReference type="ChEBI" id="CHEBI:57856"/>
        <dbReference type="ChEBI" id="CHEBI:59789"/>
        <dbReference type="ChEBI" id="CHEBI:90510"/>
        <dbReference type="ChEBI" id="CHEBI:90511"/>
        <dbReference type="EC" id="2.1.1.100"/>
    </reaction>
</comment>
<dbReference type="OrthoDB" id="422086at2759"/>
<gene>
    <name evidence="14" type="primary">Dyak\GE21944</name>
    <name evidence="14" type="synonym">dyak_GLEANR_5663</name>
    <name evidence="14" type="synonym">GE21944</name>
    <name evidence="14" type="ORF">Dyak_GE21944</name>
</gene>
<evidence type="ECO:0000256" key="3">
    <source>
        <dbReference type="ARBA" id="ARBA00009140"/>
    </source>
</evidence>
<dbReference type="EMBL" id="CM000159">
    <property type="protein sequence ID" value="EDW94373.2"/>
    <property type="molecule type" value="Genomic_DNA"/>
</dbReference>
<keyword evidence="10 13" id="KW-0472">Membrane</keyword>
<evidence type="ECO:0000313" key="15">
    <source>
        <dbReference type="Proteomes" id="UP000002282"/>
    </source>
</evidence>
<dbReference type="Proteomes" id="UP000002282">
    <property type="component" value="Chromosome 3L"/>
</dbReference>
<sequence length="370" mass="42460">MIVDIMYINNNVYDVYESFALADIYCAAYRYRELAGLFTFRRIEPSKCFEKPQFSCFGAQQQHKKCRDSSAMCAKSRVPAPGTGGSSLCSEGRISLYCFVITAALVLIPSVPQILYGMVPQVWGAVLWGPFLYYALINMIIRFVLRNHDYQVAIRASFLGFAMAISVLVICFAPTEWQQFGVYGCFMSLFHYSEFLVIAFANPRTLSLDSFMLNHSVHYGLAAAASWIEFSLEVYFLPQFKRYGYIWLAGVVLCALGEVVRKAAIITAGRSFTHLVQNEKHSDHRLITSGIYAHCRHPSYVGWFWWSIGTQIVLLNPLCICIYTLVSWLFFHDRIYVEEYSLLNFFQSDYVRYQKRVPTGLPFIRGYLID</sequence>
<keyword evidence="15" id="KW-1185">Reference proteome</keyword>
<feature type="transmembrane region" description="Helical" evidence="13">
    <location>
        <begin position="217"/>
        <end position="237"/>
    </location>
</feature>
<evidence type="ECO:0000256" key="7">
    <source>
        <dbReference type="ARBA" id="ARBA00022691"/>
    </source>
</evidence>
<dbReference type="InterPro" id="IPR007269">
    <property type="entry name" value="ICMT_MeTrfase"/>
</dbReference>
<feature type="transmembrane region" description="Helical" evidence="13">
    <location>
        <begin position="303"/>
        <end position="331"/>
    </location>
</feature>
<feature type="transmembrane region" description="Helical" evidence="13">
    <location>
        <begin position="122"/>
        <end position="145"/>
    </location>
</feature>
<dbReference type="PANTHER" id="PTHR12714:SF9">
    <property type="entry name" value="PROTEIN-S-ISOPRENYLCYSTEINE O-METHYLTRANSFERASE"/>
    <property type="match status" value="1"/>
</dbReference>
<evidence type="ECO:0000256" key="6">
    <source>
        <dbReference type="ARBA" id="ARBA00022679"/>
    </source>
</evidence>
<reference evidence="14 15" key="1">
    <citation type="journal article" date="2007" name="Nature">
        <title>Evolution of genes and genomes on the Drosophila phylogeny.</title>
        <authorList>
            <consortium name="Drosophila 12 Genomes Consortium"/>
            <person name="Clark A.G."/>
            <person name="Eisen M.B."/>
            <person name="Smith D.R."/>
            <person name="Bergman C.M."/>
            <person name="Oliver B."/>
            <person name="Markow T.A."/>
            <person name="Kaufman T.C."/>
            <person name="Kellis M."/>
            <person name="Gelbart W."/>
            <person name="Iyer V.N."/>
            <person name="Pollard D.A."/>
            <person name="Sackton T.B."/>
            <person name="Larracuente A.M."/>
            <person name="Singh N.D."/>
            <person name="Abad J.P."/>
            <person name="Abt D.N."/>
            <person name="Adryan B."/>
            <person name="Aguade M."/>
            <person name="Akashi H."/>
            <person name="Anderson W.W."/>
            <person name="Aquadro C.F."/>
            <person name="Ardell D.H."/>
            <person name="Arguello R."/>
            <person name="Artieri C.G."/>
            <person name="Barbash D.A."/>
            <person name="Barker D."/>
            <person name="Barsanti P."/>
            <person name="Batterham P."/>
            <person name="Batzoglou S."/>
            <person name="Begun D."/>
            <person name="Bhutkar A."/>
            <person name="Blanco E."/>
            <person name="Bosak S.A."/>
            <person name="Bradley R.K."/>
            <person name="Brand A.D."/>
            <person name="Brent M.R."/>
            <person name="Brooks A.N."/>
            <person name="Brown R.H."/>
            <person name="Butlin R.K."/>
            <person name="Caggese C."/>
            <person name="Calvi B.R."/>
            <person name="Bernardo de Carvalho A."/>
            <person name="Caspi A."/>
            <person name="Castrezana S."/>
            <person name="Celniker S.E."/>
            <person name="Chang J.L."/>
            <person name="Chapple C."/>
            <person name="Chatterji S."/>
            <person name="Chinwalla A."/>
            <person name="Civetta A."/>
            <person name="Clifton S.W."/>
            <person name="Comeron J.M."/>
            <person name="Costello J.C."/>
            <person name="Coyne J.A."/>
            <person name="Daub J."/>
            <person name="David R.G."/>
            <person name="Delcher A.L."/>
            <person name="Delehaunty K."/>
            <person name="Do C.B."/>
            <person name="Ebling H."/>
            <person name="Edwards K."/>
            <person name="Eickbush T."/>
            <person name="Evans J.D."/>
            <person name="Filipski A."/>
            <person name="Findeiss S."/>
            <person name="Freyhult E."/>
            <person name="Fulton L."/>
            <person name="Fulton R."/>
            <person name="Garcia A.C."/>
            <person name="Gardiner A."/>
            <person name="Garfield D.A."/>
            <person name="Garvin B.E."/>
            <person name="Gibson G."/>
            <person name="Gilbert D."/>
            <person name="Gnerre S."/>
            <person name="Godfrey J."/>
            <person name="Good R."/>
            <person name="Gotea V."/>
            <person name="Gravely B."/>
            <person name="Greenberg A.J."/>
            <person name="Griffiths-Jones S."/>
            <person name="Gross S."/>
            <person name="Guigo R."/>
            <person name="Gustafson E.A."/>
            <person name="Haerty W."/>
            <person name="Hahn M.W."/>
            <person name="Halligan D.L."/>
            <person name="Halpern A.L."/>
            <person name="Halter G.M."/>
            <person name="Han M.V."/>
            <person name="Heger A."/>
            <person name="Hillier L."/>
            <person name="Hinrichs A.S."/>
            <person name="Holmes I."/>
            <person name="Hoskins R.A."/>
            <person name="Hubisz M.J."/>
            <person name="Hultmark D."/>
            <person name="Huntley M.A."/>
            <person name="Jaffe D.B."/>
            <person name="Jagadeeshan S."/>
            <person name="Jeck W.R."/>
            <person name="Johnson J."/>
            <person name="Jones C.D."/>
            <person name="Jordan W.C."/>
            <person name="Karpen G.H."/>
            <person name="Kataoka E."/>
            <person name="Keightley P.D."/>
            <person name="Kheradpour P."/>
            <person name="Kirkness E.F."/>
            <person name="Koerich L.B."/>
            <person name="Kristiansen K."/>
            <person name="Kudrna D."/>
            <person name="Kulathinal R.J."/>
            <person name="Kumar S."/>
            <person name="Kwok R."/>
            <person name="Lander E."/>
            <person name="Langley C.H."/>
            <person name="Lapoint R."/>
            <person name="Lazzaro B.P."/>
            <person name="Lee S.J."/>
            <person name="Levesque L."/>
            <person name="Li R."/>
            <person name="Lin C.F."/>
            <person name="Lin M.F."/>
            <person name="Lindblad-Toh K."/>
            <person name="Llopart A."/>
            <person name="Long M."/>
            <person name="Low L."/>
            <person name="Lozovsky E."/>
            <person name="Lu J."/>
            <person name="Luo M."/>
            <person name="Machado C.A."/>
            <person name="Makalowski W."/>
            <person name="Marzo M."/>
            <person name="Matsuda M."/>
            <person name="Matzkin L."/>
            <person name="McAllister B."/>
            <person name="McBride C.S."/>
            <person name="McKernan B."/>
            <person name="McKernan K."/>
            <person name="Mendez-Lago M."/>
            <person name="Minx P."/>
            <person name="Mollenhauer M.U."/>
            <person name="Montooth K."/>
            <person name="Mount S.M."/>
            <person name="Mu X."/>
            <person name="Myers E."/>
            <person name="Negre B."/>
            <person name="Newfeld S."/>
            <person name="Nielsen R."/>
            <person name="Noor M.A."/>
            <person name="O'Grady P."/>
            <person name="Pachter L."/>
            <person name="Papaceit M."/>
            <person name="Parisi M.J."/>
            <person name="Parisi M."/>
            <person name="Parts L."/>
            <person name="Pedersen J.S."/>
            <person name="Pesole G."/>
            <person name="Phillippy A.M."/>
            <person name="Ponting C.P."/>
            <person name="Pop M."/>
            <person name="Porcelli D."/>
            <person name="Powell J.R."/>
            <person name="Prohaska S."/>
            <person name="Pruitt K."/>
            <person name="Puig M."/>
            <person name="Quesneville H."/>
            <person name="Ram K.R."/>
            <person name="Rand D."/>
            <person name="Rasmussen M.D."/>
            <person name="Reed L.K."/>
            <person name="Reenan R."/>
            <person name="Reily A."/>
            <person name="Remington K.A."/>
            <person name="Rieger T.T."/>
            <person name="Ritchie M.G."/>
            <person name="Robin C."/>
            <person name="Rogers Y.H."/>
            <person name="Rohde C."/>
            <person name="Rozas J."/>
            <person name="Rubenfield M.J."/>
            <person name="Ruiz A."/>
            <person name="Russo S."/>
            <person name="Salzberg S.L."/>
            <person name="Sanchez-Gracia A."/>
            <person name="Saranga D.J."/>
            <person name="Sato H."/>
            <person name="Schaeffer S.W."/>
            <person name="Schatz M.C."/>
            <person name="Schlenke T."/>
            <person name="Schwartz R."/>
            <person name="Segarra C."/>
            <person name="Singh R.S."/>
            <person name="Sirot L."/>
            <person name="Sirota M."/>
            <person name="Sisneros N.B."/>
            <person name="Smith C.D."/>
            <person name="Smith T.F."/>
            <person name="Spieth J."/>
            <person name="Stage D.E."/>
            <person name="Stark A."/>
            <person name="Stephan W."/>
            <person name="Strausberg R.L."/>
            <person name="Strempel S."/>
            <person name="Sturgill D."/>
            <person name="Sutton G."/>
            <person name="Sutton G.G."/>
            <person name="Tao W."/>
            <person name="Teichmann S."/>
            <person name="Tobari Y.N."/>
            <person name="Tomimura Y."/>
            <person name="Tsolas J.M."/>
            <person name="Valente V.L."/>
            <person name="Venter E."/>
            <person name="Venter J.C."/>
            <person name="Vicario S."/>
            <person name="Vieira F.G."/>
            <person name="Vilella A.J."/>
            <person name="Villasante A."/>
            <person name="Walenz B."/>
            <person name="Wang J."/>
            <person name="Wasserman M."/>
            <person name="Watts T."/>
            <person name="Wilson D."/>
            <person name="Wilson R.K."/>
            <person name="Wing R.A."/>
            <person name="Wolfner M.F."/>
            <person name="Wong A."/>
            <person name="Wong G.K."/>
            <person name="Wu C.I."/>
            <person name="Wu G."/>
            <person name="Yamamoto D."/>
            <person name="Yang H.P."/>
            <person name="Yang S.P."/>
            <person name="Yorke J.A."/>
            <person name="Yoshida K."/>
            <person name="Zdobnov E."/>
            <person name="Zhang P."/>
            <person name="Zhang Y."/>
            <person name="Zimin A.V."/>
            <person name="Baldwin J."/>
            <person name="Abdouelleil A."/>
            <person name="Abdulkadir J."/>
            <person name="Abebe A."/>
            <person name="Abera B."/>
            <person name="Abreu J."/>
            <person name="Acer S.C."/>
            <person name="Aftuck L."/>
            <person name="Alexander A."/>
            <person name="An P."/>
            <person name="Anderson E."/>
            <person name="Anderson S."/>
            <person name="Arachi H."/>
            <person name="Azer M."/>
            <person name="Bachantsang P."/>
            <person name="Barry A."/>
            <person name="Bayul T."/>
            <person name="Berlin A."/>
            <person name="Bessette D."/>
            <person name="Bloom T."/>
            <person name="Blye J."/>
            <person name="Boguslavskiy L."/>
            <person name="Bonnet C."/>
            <person name="Boukhgalter B."/>
            <person name="Bourzgui I."/>
            <person name="Brown A."/>
            <person name="Cahill P."/>
            <person name="Channer S."/>
            <person name="Cheshatsang Y."/>
            <person name="Chuda L."/>
            <person name="Citroen M."/>
            <person name="Collymore A."/>
            <person name="Cooke P."/>
            <person name="Costello M."/>
            <person name="D'Aco K."/>
            <person name="Daza R."/>
            <person name="De Haan G."/>
            <person name="DeGray S."/>
            <person name="DeMaso C."/>
            <person name="Dhargay N."/>
            <person name="Dooley K."/>
            <person name="Dooley E."/>
            <person name="Doricent M."/>
            <person name="Dorje P."/>
            <person name="Dorjee K."/>
            <person name="Dupes A."/>
            <person name="Elong R."/>
            <person name="Falk J."/>
            <person name="Farina A."/>
            <person name="Faro S."/>
            <person name="Ferguson D."/>
            <person name="Fisher S."/>
            <person name="Foley C.D."/>
            <person name="Franke A."/>
            <person name="Friedrich D."/>
            <person name="Gadbois L."/>
            <person name="Gearin G."/>
            <person name="Gearin C.R."/>
            <person name="Giannoukos G."/>
            <person name="Goode T."/>
            <person name="Graham J."/>
            <person name="Grandbois E."/>
            <person name="Grewal S."/>
            <person name="Gyaltsen K."/>
            <person name="Hafez N."/>
            <person name="Hagos B."/>
            <person name="Hall J."/>
            <person name="Henson C."/>
            <person name="Hollinger A."/>
            <person name="Honan T."/>
            <person name="Huard M.D."/>
            <person name="Hughes L."/>
            <person name="Hurhula B."/>
            <person name="Husby M.E."/>
            <person name="Kamat A."/>
            <person name="Kanga B."/>
            <person name="Kashin S."/>
            <person name="Khazanovich D."/>
            <person name="Kisner P."/>
            <person name="Lance K."/>
            <person name="Lara M."/>
            <person name="Lee W."/>
            <person name="Lennon N."/>
            <person name="Letendre F."/>
            <person name="LeVine R."/>
            <person name="Lipovsky A."/>
            <person name="Liu X."/>
            <person name="Liu J."/>
            <person name="Liu S."/>
            <person name="Lokyitsang T."/>
            <person name="Lokyitsang Y."/>
            <person name="Lubonja R."/>
            <person name="Lui A."/>
            <person name="MacDonald P."/>
            <person name="Magnisalis V."/>
            <person name="Maru K."/>
            <person name="Matthews C."/>
            <person name="McCusker W."/>
            <person name="McDonough S."/>
            <person name="Mehta T."/>
            <person name="Meldrim J."/>
            <person name="Meneus L."/>
            <person name="Mihai O."/>
            <person name="Mihalev A."/>
            <person name="Mihova T."/>
            <person name="Mittelman R."/>
            <person name="Mlenga V."/>
            <person name="Montmayeur A."/>
            <person name="Mulrain L."/>
            <person name="Navidi A."/>
            <person name="Naylor J."/>
            <person name="Negash T."/>
            <person name="Nguyen T."/>
            <person name="Nguyen N."/>
            <person name="Nicol R."/>
            <person name="Norbu C."/>
            <person name="Norbu N."/>
            <person name="Novod N."/>
            <person name="O'Neill B."/>
            <person name="Osman S."/>
            <person name="Markiewicz E."/>
            <person name="Oyono O.L."/>
            <person name="Patti C."/>
            <person name="Phunkhang P."/>
            <person name="Pierre F."/>
            <person name="Priest M."/>
            <person name="Raghuraman S."/>
            <person name="Rege F."/>
            <person name="Reyes R."/>
            <person name="Rise C."/>
            <person name="Rogov P."/>
            <person name="Ross K."/>
            <person name="Ryan E."/>
            <person name="Settipalli S."/>
            <person name="Shea T."/>
            <person name="Sherpa N."/>
            <person name="Shi L."/>
            <person name="Shih D."/>
            <person name="Sparrow T."/>
            <person name="Spaulding J."/>
            <person name="Stalker J."/>
            <person name="Stange-Thomann N."/>
            <person name="Stavropoulos S."/>
            <person name="Stone C."/>
            <person name="Strader C."/>
            <person name="Tesfaye S."/>
            <person name="Thomson T."/>
            <person name="Thoulutsang Y."/>
            <person name="Thoulutsang D."/>
            <person name="Topham K."/>
            <person name="Topping I."/>
            <person name="Tsamla T."/>
            <person name="Vassiliev H."/>
            <person name="Vo A."/>
            <person name="Wangchuk T."/>
            <person name="Wangdi T."/>
            <person name="Weiand M."/>
            <person name="Wilkinson J."/>
            <person name="Wilson A."/>
            <person name="Yadav S."/>
            <person name="Young G."/>
            <person name="Yu Q."/>
            <person name="Zembek L."/>
            <person name="Zhong D."/>
            <person name="Zimmer A."/>
            <person name="Zwirko Z."/>
            <person name="Jaffe D.B."/>
            <person name="Alvarez P."/>
            <person name="Brockman W."/>
            <person name="Butler J."/>
            <person name="Chin C."/>
            <person name="Gnerre S."/>
            <person name="Grabherr M."/>
            <person name="Kleber M."/>
            <person name="Mauceli E."/>
            <person name="MacCallum I."/>
        </authorList>
    </citation>
    <scope>NUCLEOTIDE SEQUENCE [LARGE SCALE GENOMIC DNA]</scope>
    <source>
        <strain evidence="15">Tai18E2 / Tucson 14021-0261.01</strain>
    </source>
</reference>
<evidence type="ECO:0000256" key="11">
    <source>
        <dbReference type="ARBA" id="ARBA00023572"/>
    </source>
</evidence>
<evidence type="ECO:0000256" key="13">
    <source>
        <dbReference type="RuleBase" id="RU362022"/>
    </source>
</evidence>
<dbReference type="KEGG" id="dya:Dyak_GE21944"/>
<dbReference type="PANTHER" id="PTHR12714">
    <property type="entry name" value="PROTEIN-S ISOPRENYLCYSTEINE O-METHYLTRANSFERASE"/>
    <property type="match status" value="1"/>
</dbReference>
<accession>B4PHB2</accession>
<feature type="transmembrane region" description="Helical" evidence="13">
    <location>
        <begin position="243"/>
        <end position="260"/>
    </location>
</feature>
<evidence type="ECO:0000256" key="12">
    <source>
        <dbReference type="ARBA" id="ARBA00023656"/>
    </source>
</evidence>
<keyword evidence="5 13" id="KW-0489">Methyltransferase</keyword>
<dbReference type="GO" id="GO:0032259">
    <property type="term" value="P:methylation"/>
    <property type="evidence" value="ECO:0007669"/>
    <property type="project" value="UniProtKB-KW"/>
</dbReference>
<dbReference type="eggNOG" id="KOG2628">
    <property type="taxonomic scope" value="Eukaryota"/>
</dbReference>
<comment type="subcellular location">
    <subcellularLocation>
        <location evidence="13">Endoplasmic reticulum membrane</location>
        <topology evidence="13">Multi-pass membrane protein</topology>
    </subcellularLocation>
    <subcellularLocation>
        <location evidence="2">Membrane</location>
        <topology evidence="2">Multi-pass membrane protein</topology>
    </subcellularLocation>
</comment>
<evidence type="ECO:0000256" key="9">
    <source>
        <dbReference type="ARBA" id="ARBA00022989"/>
    </source>
</evidence>
<dbReference type="SMR" id="B4PHB2"/>
<feature type="transmembrane region" description="Helical" evidence="13">
    <location>
        <begin position="94"/>
        <end position="116"/>
    </location>
</feature>
<organism evidence="14 15">
    <name type="scientific">Drosophila yakuba</name>
    <name type="common">Fruit fly</name>
    <dbReference type="NCBI Taxonomy" id="7245"/>
    <lineage>
        <taxon>Eukaryota</taxon>
        <taxon>Metazoa</taxon>
        <taxon>Ecdysozoa</taxon>
        <taxon>Arthropoda</taxon>
        <taxon>Hexapoda</taxon>
        <taxon>Insecta</taxon>
        <taxon>Pterygota</taxon>
        <taxon>Neoptera</taxon>
        <taxon>Endopterygota</taxon>
        <taxon>Diptera</taxon>
        <taxon>Brachycera</taxon>
        <taxon>Muscomorpha</taxon>
        <taxon>Ephydroidea</taxon>
        <taxon>Drosophilidae</taxon>
        <taxon>Drosophila</taxon>
        <taxon>Sophophora</taxon>
    </lineage>
</organism>
<keyword evidence="8 13" id="KW-0812">Transmembrane</keyword>